<gene>
    <name evidence="1" type="ORF">METZ01_LOCUS168344</name>
</gene>
<dbReference type="EMBL" id="UINC01030689">
    <property type="protein sequence ID" value="SVB15490.1"/>
    <property type="molecule type" value="Genomic_DNA"/>
</dbReference>
<name>A0A382BNS9_9ZZZZ</name>
<dbReference type="AlphaFoldDB" id="A0A382BNS9"/>
<feature type="non-terminal residue" evidence="1">
    <location>
        <position position="22"/>
    </location>
</feature>
<accession>A0A382BNS9</accession>
<evidence type="ECO:0000313" key="1">
    <source>
        <dbReference type="EMBL" id="SVB15490.1"/>
    </source>
</evidence>
<protein>
    <submittedName>
        <fullName evidence="1">Uncharacterized protein</fullName>
    </submittedName>
</protein>
<sequence length="22" mass="2614">MDAQFGLNLRLGDKANRIRRRL</sequence>
<reference evidence="1" key="1">
    <citation type="submission" date="2018-05" db="EMBL/GenBank/DDBJ databases">
        <authorList>
            <person name="Lanie J.A."/>
            <person name="Ng W.-L."/>
            <person name="Kazmierczak K.M."/>
            <person name="Andrzejewski T.M."/>
            <person name="Davidsen T.M."/>
            <person name="Wayne K.J."/>
            <person name="Tettelin H."/>
            <person name="Glass J.I."/>
            <person name="Rusch D."/>
            <person name="Podicherti R."/>
            <person name="Tsui H.-C.T."/>
            <person name="Winkler M.E."/>
        </authorList>
    </citation>
    <scope>NUCLEOTIDE SEQUENCE</scope>
</reference>
<proteinExistence type="predicted"/>
<organism evidence="1">
    <name type="scientific">marine metagenome</name>
    <dbReference type="NCBI Taxonomy" id="408172"/>
    <lineage>
        <taxon>unclassified sequences</taxon>
        <taxon>metagenomes</taxon>
        <taxon>ecological metagenomes</taxon>
    </lineage>
</organism>